<dbReference type="Gene3D" id="3.20.20.140">
    <property type="entry name" value="Metal-dependent hydrolases"/>
    <property type="match status" value="1"/>
</dbReference>
<feature type="domain" description="CRISPR system ring nuclease SSO2081-like" evidence="8">
    <location>
        <begin position="27"/>
        <end position="161"/>
    </location>
</feature>
<evidence type="ECO:0000256" key="5">
    <source>
        <dbReference type="ARBA" id="ARBA00022801"/>
    </source>
</evidence>
<reference evidence="9" key="1">
    <citation type="submission" date="2023-03" db="EMBL/GenBank/DDBJ databases">
        <authorList>
            <person name="Cremers G."/>
            <person name="Picone N."/>
        </authorList>
    </citation>
    <scope>NUCLEOTIDE SEQUENCE</scope>
    <source>
        <strain evidence="9">Sample_alias</strain>
    </source>
</reference>
<dbReference type="InterPro" id="IPR032466">
    <property type="entry name" value="Metal_Hydrolase"/>
</dbReference>
<dbReference type="GO" id="GO:0016787">
    <property type="term" value="F:hydrolase activity"/>
    <property type="evidence" value="ECO:0007669"/>
    <property type="project" value="UniProtKB-KW"/>
</dbReference>
<keyword evidence="6" id="KW-0862">Zinc</keyword>
<evidence type="ECO:0000256" key="6">
    <source>
        <dbReference type="ARBA" id="ARBA00022833"/>
    </source>
</evidence>
<keyword evidence="10" id="KW-1185">Reference proteome</keyword>
<name>A0ABM9IB00_9BACT</name>
<dbReference type="RefSeq" id="WP_009060269.1">
    <property type="nucleotide sequence ID" value="NZ_JAHXRZ010000003.1"/>
</dbReference>
<protein>
    <recommendedName>
        <fullName evidence="3">adenosine deaminase</fullName>
        <ecNumber evidence="3">3.5.4.4</ecNumber>
    </recommendedName>
</protein>
<evidence type="ECO:0000313" key="9">
    <source>
        <dbReference type="EMBL" id="CAI9084834.1"/>
    </source>
</evidence>
<dbReference type="PANTHER" id="PTHR11409:SF43">
    <property type="entry name" value="ADENOSINE DEAMINASE"/>
    <property type="match status" value="1"/>
</dbReference>
<evidence type="ECO:0000256" key="4">
    <source>
        <dbReference type="ARBA" id="ARBA00022723"/>
    </source>
</evidence>
<keyword evidence="5 9" id="KW-0378">Hydrolase</keyword>
<evidence type="ECO:0000256" key="2">
    <source>
        <dbReference type="ARBA" id="ARBA00006676"/>
    </source>
</evidence>
<dbReference type="EC" id="3.5.4.4" evidence="3"/>
<accession>A0ABM9IB00</accession>
<dbReference type="EMBL" id="OX458932">
    <property type="protein sequence ID" value="CAI9084834.1"/>
    <property type="molecule type" value="Genomic_DNA"/>
</dbReference>
<evidence type="ECO:0000256" key="1">
    <source>
        <dbReference type="ARBA" id="ARBA00001947"/>
    </source>
</evidence>
<evidence type="ECO:0000259" key="8">
    <source>
        <dbReference type="Pfam" id="PF09623"/>
    </source>
</evidence>
<comment type="cofactor">
    <cofactor evidence="1">
        <name>Zn(2+)</name>
        <dbReference type="ChEBI" id="CHEBI:29105"/>
    </cofactor>
</comment>
<evidence type="ECO:0000313" key="10">
    <source>
        <dbReference type="Proteomes" id="UP001161497"/>
    </source>
</evidence>
<sequence length="628" mass="71522">MDSSPQKNVLLCTLGSTLSKTWLIAVEALYFVNHYHQKLDEVHLLTTCNPEAEECFQNIEQCLKIHFPGLIYTFTQVDECADICSQEDYFLFQEVLYRWFLKHIQRATVYVCIASGRKTMSAALLKGASLFGAKYVFDVLAEEPFPSSMEEVKEALKTNKIKFVSLGNEKGWTQLKKLSFEEFPLNEIERKPRLYLATVADRKLQEKINEVQDYSLRIHYNWGRLSELPFPVLARWTPKELDWLNEPLDPKRDKEWIEKLPKVELHCHLGGFATHGELLAQVRSSAEAPSSLPHLLEPPLPEGWPRPAKPIGLETYMELGRATGTDLLKDPGCLKEQCRLLYQALQKDRVVYAEIRTSPNNYTNISKGRSAWTVLCEIRDHFQQCMNENQGADTYCHVNLIIIVTRKDKGDLSDISRHLSLAVTAAQHFPPKESYCGVVGVDLAGLESPKTRASYFAEDFVPVHRCGLAVTAHAGEIDDVEGIWQAIFRLHARRIGHALHLLKSQDLLNTVIDRHIGIEMCPLANYQIHGFKPMENNKNTYPLKEYLNRGVYVTVNTDNIGISKGSLTDNLLFLAELCPGIRRLDILKLLNHACQIAFLPHQLRTELIHKIQKNLLTPTNLALFNEPS</sequence>
<organism evidence="9 10">
    <name type="scientific">Candidatus Methylacidiphilum fumarolicum</name>
    <dbReference type="NCBI Taxonomy" id="591154"/>
    <lineage>
        <taxon>Bacteria</taxon>
        <taxon>Pseudomonadati</taxon>
        <taxon>Verrucomicrobiota</taxon>
        <taxon>Methylacidiphilae</taxon>
        <taxon>Methylacidiphilales</taxon>
        <taxon>Methylacidiphilaceae</taxon>
        <taxon>Methylacidiphilum (ex Ratnadevi et al. 2023)</taxon>
    </lineage>
</organism>
<dbReference type="InterPro" id="IPR001365">
    <property type="entry name" value="A_deaminase_dom"/>
</dbReference>
<evidence type="ECO:0000256" key="3">
    <source>
        <dbReference type="ARBA" id="ARBA00012784"/>
    </source>
</evidence>
<dbReference type="PANTHER" id="PTHR11409">
    <property type="entry name" value="ADENOSINE DEAMINASE"/>
    <property type="match status" value="1"/>
</dbReference>
<evidence type="ECO:0000259" key="7">
    <source>
        <dbReference type="Pfam" id="PF00962"/>
    </source>
</evidence>
<proteinExistence type="inferred from homology"/>
<comment type="similarity">
    <text evidence="2">Belongs to the metallo-dependent hydrolases superfamily. Adenosine and AMP deaminases family.</text>
</comment>
<dbReference type="SUPFAM" id="SSF51556">
    <property type="entry name" value="Metallo-dependent hydrolases"/>
    <property type="match status" value="1"/>
</dbReference>
<dbReference type="Pfam" id="PF09623">
    <property type="entry name" value="Cas_NE0113"/>
    <property type="match status" value="1"/>
</dbReference>
<gene>
    <name evidence="9" type="ORF">MFUM_0442</name>
</gene>
<dbReference type="Proteomes" id="UP001161497">
    <property type="component" value="Chromosome"/>
</dbReference>
<feature type="domain" description="Adenosine deaminase" evidence="7">
    <location>
        <begin position="261"/>
        <end position="613"/>
    </location>
</feature>
<dbReference type="InterPro" id="IPR006330">
    <property type="entry name" value="Ado/ade_deaminase"/>
</dbReference>
<dbReference type="Pfam" id="PF00962">
    <property type="entry name" value="A_deaminase"/>
    <property type="match status" value="1"/>
</dbReference>
<dbReference type="InterPro" id="IPR019092">
    <property type="entry name" value="SSO2081-like_dom"/>
</dbReference>
<keyword evidence="4" id="KW-0479">Metal-binding</keyword>